<accession>A0A418PPD4</accession>
<dbReference type="AlphaFoldDB" id="A0A418PPD4"/>
<dbReference type="PROSITE" id="PS51257">
    <property type="entry name" value="PROKAR_LIPOPROTEIN"/>
    <property type="match status" value="1"/>
</dbReference>
<evidence type="ECO:0000313" key="3">
    <source>
        <dbReference type="Proteomes" id="UP000283522"/>
    </source>
</evidence>
<keyword evidence="1" id="KW-0732">Signal</keyword>
<proteinExistence type="predicted"/>
<dbReference type="OrthoDB" id="1524444at2"/>
<evidence type="ECO:0000313" key="2">
    <source>
        <dbReference type="EMBL" id="RIW13941.1"/>
    </source>
</evidence>
<dbReference type="Proteomes" id="UP000283522">
    <property type="component" value="Unassembled WGS sequence"/>
</dbReference>
<keyword evidence="2" id="KW-0176">Collagen</keyword>
<name>A0A418PPD4_9BACT</name>
<organism evidence="2 3">
    <name type="scientific">Algoriphagus lacus</name>
    <dbReference type="NCBI Taxonomy" id="2056311"/>
    <lineage>
        <taxon>Bacteria</taxon>
        <taxon>Pseudomonadati</taxon>
        <taxon>Bacteroidota</taxon>
        <taxon>Cytophagia</taxon>
        <taxon>Cytophagales</taxon>
        <taxon>Cyclobacteriaceae</taxon>
        <taxon>Algoriphagus</taxon>
    </lineage>
</organism>
<dbReference type="EMBL" id="QXML01000007">
    <property type="protein sequence ID" value="RIW13941.1"/>
    <property type="molecule type" value="Genomic_DNA"/>
</dbReference>
<feature type="signal peptide" evidence="1">
    <location>
        <begin position="1"/>
        <end position="20"/>
    </location>
</feature>
<evidence type="ECO:0000256" key="1">
    <source>
        <dbReference type="SAM" id="SignalP"/>
    </source>
</evidence>
<feature type="chain" id="PRO_5019393529" evidence="1">
    <location>
        <begin position="21"/>
        <end position="180"/>
    </location>
</feature>
<reference evidence="2 3" key="1">
    <citation type="submission" date="2018-09" db="EMBL/GenBank/DDBJ databases">
        <authorList>
            <person name="Wang X."/>
            <person name="Du Z."/>
        </authorList>
    </citation>
    <scope>NUCLEOTIDE SEQUENCE [LARGE SCALE GENOMIC DNA]</scope>
    <source>
        <strain evidence="2 3">N3</strain>
    </source>
</reference>
<sequence length="180" mass="20499">MRRITSIFALIGLIAFQACEGPIGPVGPQGPQGERGEPGVNIVSEVFEVETDFTKANNYEAVFDFDPPIVSSDVVLAFIEWERAGQTPIWRALPQTVFFEQGVLMYNYDFTKDDFRLFLDGPLDYSLLSADWTQDQRFRIVVVPGDFTGSRIDWTNYEAVTQMLGIEEEDFQKVQLKRKN</sequence>
<protein>
    <submittedName>
        <fullName evidence="2">Collagen-like protein</fullName>
    </submittedName>
</protein>
<comment type="caution">
    <text evidence="2">The sequence shown here is derived from an EMBL/GenBank/DDBJ whole genome shotgun (WGS) entry which is preliminary data.</text>
</comment>
<keyword evidence="3" id="KW-1185">Reference proteome</keyword>
<gene>
    <name evidence="2" type="ORF">D0X99_14065</name>
</gene>
<dbReference type="RefSeq" id="WP_119478484.1">
    <property type="nucleotide sequence ID" value="NZ_QXML01000007.1"/>
</dbReference>
<dbReference type="Gene3D" id="1.20.5.320">
    <property type="entry name" value="6-Phosphogluconate Dehydrogenase, domain 3"/>
    <property type="match status" value="1"/>
</dbReference>